<dbReference type="RefSeq" id="WP_153091808.1">
    <property type="nucleotide sequence ID" value="NZ_JANDWJ010000013.1"/>
</dbReference>
<reference evidence="2" key="1">
    <citation type="submission" date="2019-09" db="EMBL/GenBank/DDBJ databases">
        <title>Distinct polysaccharide growth profiles of human intestinal Prevotella copri isolates.</title>
        <authorList>
            <person name="Fehlner-Peach H."/>
            <person name="Magnabosco C."/>
            <person name="Raghavan V."/>
            <person name="Scher J.U."/>
            <person name="Tett A."/>
            <person name="Cox L.M."/>
            <person name="Gottsegen C."/>
            <person name="Watters A."/>
            <person name="Wiltshire- Gordon J.D."/>
            <person name="Segata N."/>
            <person name="Bonneau R."/>
            <person name="Littman D.R."/>
        </authorList>
    </citation>
    <scope>NUCLEOTIDE SEQUENCE [LARGE SCALE GENOMIC DNA]</scope>
    <source>
        <strain evidence="2">BU41712</strain>
    </source>
</reference>
<dbReference type="AlphaFoldDB" id="A0AA90UQ48"/>
<sequence length="62" mass="6990">MEVKTTKTEFRELLSVLEKAAAFINEKSTRPKDFDLARRLIRSKALLAKRNGSLQGESGDSH</sequence>
<accession>A0AA90UQ48</accession>
<protein>
    <submittedName>
        <fullName evidence="1">Uncharacterized protein</fullName>
    </submittedName>
</protein>
<dbReference type="EMBL" id="VZBZ01000014">
    <property type="protein sequence ID" value="MQN76733.1"/>
    <property type="molecule type" value="Genomic_DNA"/>
</dbReference>
<evidence type="ECO:0000313" key="1">
    <source>
        <dbReference type="EMBL" id="MQN76733.1"/>
    </source>
</evidence>
<dbReference type="Proteomes" id="UP000423156">
    <property type="component" value="Unassembled WGS sequence"/>
</dbReference>
<name>A0AA90UQ48_9BACT</name>
<proteinExistence type="predicted"/>
<gene>
    <name evidence="1" type="ORF">F7D71_02385</name>
</gene>
<comment type="caution">
    <text evidence="1">The sequence shown here is derived from an EMBL/GenBank/DDBJ whole genome shotgun (WGS) entry which is preliminary data.</text>
</comment>
<organism evidence="1 2">
    <name type="scientific">Segatella copri</name>
    <dbReference type="NCBI Taxonomy" id="165179"/>
    <lineage>
        <taxon>Bacteria</taxon>
        <taxon>Pseudomonadati</taxon>
        <taxon>Bacteroidota</taxon>
        <taxon>Bacteroidia</taxon>
        <taxon>Bacteroidales</taxon>
        <taxon>Prevotellaceae</taxon>
        <taxon>Segatella</taxon>
    </lineage>
</organism>
<evidence type="ECO:0000313" key="2">
    <source>
        <dbReference type="Proteomes" id="UP000423156"/>
    </source>
</evidence>